<keyword evidence="5 7" id="KW-1133">Transmembrane helix</keyword>
<dbReference type="EC" id="2.7.8.13" evidence="7 8"/>
<evidence type="ECO:0000256" key="2">
    <source>
        <dbReference type="ARBA" id="ARBA00005583"/>
    </source>
</evidence>
<dbReference type="Pfam" id="PF00953">
    <property type="entry name" value="Glycos_transf_4"/>
    <property type="match status" value="1"/>
</dbReference>
<reference evidence="10 11" key="1">
    <citation type="submission" date="2018-03" db="EMBL/GenBank/DDBJ databases">
        <authorList>
            <person name="Keele B.F."/>
        </authorList>
    </citation>
    <scope>NUCLEOTIDE SEQUENCE [LARGE SCALE GENOMIC DNA]</scope>
    <source>
        <strain evidence="10 11">IB-3</strain>
    </source>
</reference>
<dbReference type="Pfam" id="PF10555">
    <property type="entry name" value="MraY_sig1"/>
    <property type="match status" value="1"/>
</dbReference>
<keyword evidence="7" id="KW-0961">Cell wall biogenesis/degradation</keyword>
<dbReference type="NCBIfam" id="TIGR00445">
    <property type="entry name" value="mraY"/>
    <property type="match status" value="1"/>
</dbReference>
<feature type="transmembrane region" description="Helical" evidence="7">
    <location>
        <begin position="80"/>
        <end position="96"/>
    </location>
</feature>
<keyword evidence="7 9" id="KW-0479">Metal-binding</keyword>
<keyword evidence="7" id="KW-0573">Peptidoglycan synthesis</keyword>
<dbReference type="AlphaFoldDB" id="A0A2R7YUY7"/>
<dbReference type="OrthoDB" id="9805475at2"/>
<dbReference type="CDD" id="cd06852">
    <property type="entry name" value="GT_MraY"/>
    <property type="match status" value="1"/>
</dbReference>
<proteinExistence type="inferred from homology"/>
<keyword evidence="3 7" id="KW-0808">Transferase</keyword>
<dbReference type="GO" id="GO:0008360">
    <property type="term" value="P:regulation of cell shape"/>
    <property type="evidence" value="ECO:0007669"/>
    <property type="project" value="UniProtKB-KW"/>
</dbReference>
<evidence type="ECO:0000256" key="3">
    <source>
        <dbReference type="ARBA" id="ARBA00022679"/>
    </source>
</evidence>
<feature type="transmembrane region" description="Helical" evidence="7">
    <location>
        <begin position="116"/>
        <end position="135"/>
    </location>
</feature>
<dbReference type="InterPro" id="IPR018480">
    <property type="entry name" value="PNAcMuramoyl-5peptid_Trfase_CS"/>
</dbReference>
<feature type="binding site" evidence="9">
    <location>
        <position position="259"/>
    </location>
    <ligand>
        <name>Mg(2+)</name>
        <dbReference type="ChEBI" id="CHEBI:18420"/>
    </ligand>
</feature>
<feature type="transmembrane region" description="Helical" evidence="7">
    <location>
        <begin position="281"/>
        <end position="302"/>
    </location>
</feature>
<accession>A0A2R7YUY7</accession>
<dbReference type="InterPro" id="IPR003524">
    <property type="entry name" value="PNAcMuramoyl-5peptid_Trfase"/>
</dbReference>
<dbReference type="PANTHER" id="PTHR22926:SF5">
    <property type="entry name" value="PHOSPHO-N-ACETYLMURAMOYL-PENTAPEPTIDE-TRANSFERASE HOMOLOG"/>
    <property type="match status" value="1"/>
</dbReference>
<feature type="transmembrane region" description="Helical" evidence="7">
    <location>
        <begin position="155"/>
        <end position="174"/>
    </location>
</feature>
<name>A0A2R7YUY7_9ACTN</name>
<keyword evidence="4 7" id="KW-0812">Transmembrane</keyword>
<dbReference type="Proteomes" id="UP000244867">
    <property type="component" value="Unassembled WGS sequence"/>
</dbReference>
<comment type="similarity">
    <text evidence="2 7">Belongs to the glycosyltransferase 4 family. MraY subfamily.</text>
</comment>
<evidence type="ECO:0000313" key="10">
    <source>
        <dbReference type="EMBL" id="PUA80185.1"/>
    </source>
</evidence>
<feature type="transmembrane region" description="Helical" evidence="7">
    <location>
        <begin position="186"/>
        <end position="204"/>
    </location>
</feature>
<feature type="transmembrane region" description="Helical" evidence="7">
    <location>
        <begin position="48"/>
        <end position="68"/>
    </location>
</feature>
<dbReference type="GO" id="GO:0009252">
    <property type="term" value="P:peptidoglycan biosynthetic process"/>
    <property type="evidence" value="ECO:0007669"/>
    <property type="project" value="UniProtKB-UniRule"/>
</dbReference>
<comment type="cofactor">
    <cofactor evidence="7 9">
        <name>Mg(2+)</name>
        <dbReference type="ChEBI" id="CHEBI:18420"/>
    </cofactor>
</comment>
<comment type="pathway">
    <text evidence="7">Cell wall biogenesis; peptidoglycan biosynthesis.</text>
</comment>
<feature type="transmembrane region" description="Helical" evidence="7">
    <location>
        <begin position="338"/>
        <end position="359"/>
    </location>
</feature>
<comment type="subcellular location">
    <subcellularLocation>
        <location evidence="7">Cell membrane</location>
        <topology evidence="7">Multi-pass membrane protein</topology>
    </subcellularLocation>
    <subcellularLocation>
        <location evidence="1">Membrane</location>
        <topology evidence="1">Multi-pass membrane protein</topology>
    </subcellularLocation>
</comment>
<keyword evidence="7 9" id="KW-0460">Magnesium</keyword>
<keyword evidence="7" id="KW-1003">Cell membrane</keyword>
<keyword evidence="7" id="KW-0132">Cell division</keyword>
<protein>
    <recommendedName>
        <fullName evidence="7 8">Phospho-N-acetylmuramoyl-pentapeptide-transferase</fullName>
        <ecNumber evidence="7 8">2.7.8.13</ecNumber>
    </recommendedName>
    <alternativeName>
        <fullName evidence="7">UDP-MurNAc-pentapeptide phosphotransferase</fullName>
    </alternativeName>
</protein>
<dbReference type="RefSeq" id="WP_108345575.1">
    <property type="nucleotide sequence ID" value="NZ_PYXZ01000007.1"/>
</dbReference>
<dbReference type="EMBL" id="PYXZ01000007">
    <property type="protein sequence ID" value="PUA80185.1"/>
    <property type="molecule type" value="Genomic_DNA"/>
</dbReference>
<evidence type="ECO:0000256" key="9">
    <source>
        <dbReference type="PIRSR" id="PIRSR600715-1"/>
    </source>
</evidence>
<keyword evidence="6 7" id="KW-0472">Membrane</keyword>
<dbReference type="PROSITE" id="PS01347">
    <property type="entry name" value="MRAY_1"/>
    <property type="match status" value="1"/>
</dbReference>
<dbReference type="GO" id="GO:0051992">
    <property type="term" value="F:UDP-N-acetylmuramoyl-L-alanyl-D-glutamyl-meso-2,6-diaminopimelyl-D-alanyl-D-alanine:undecaprenyl-phosphate transferase activity"/>
    <property type="evidence" value="ECO:0007669"/>
    <property type="project" value="RHEA"/>
</dbReference>
<dbReference type="HAMAP" id="MF_00038">
    <property type="entry name" value="MraY"/>
    <property type="match status" value="1"/>
</dbReference>
<comment type="caution">
    <text evidence="10">The sequence shown here is derived from an EMBL/GenBank/DDBJ whole genome shotgun (WGS) entry which is preliminary data.</text>
</comment>
<dbReference type="GO" id="GO:0071555">
    <property type="term" value="P:cell wall organization"/>
    <property type="evidence" value="ECO:0007669"/>
    <property type="project" value="UniProtKB-KW"/>
</dbReference>
<feature type="transmembrane region" description="Helical" evidence="7">
    <location>
        <begin position="231"/>
        <end position="249"/>
    </location>
</feature>
<keyword evidence="7" id="KW-0131">Cell cycle</keyword>
<evidence type="ECO:0000256" key="1">
    <source>
        <dbReference type="ARBA" id="ARBA00004141"/>
    </source>
</evidence>
<dbReference type="GO" id="GO:0008963">
    <property type="term" value="F:phospho-N-acetylmuramoyl-pentapeptide-transferase activity"/>
    <property type="evidence" value="ECO:0007669"/>
    <property type="project" value="UniProtKB-UniRule"/>
</dbReference>
<evidence type="ECO:0000256" key="8">
    <source>
        <dbReference type="NCBIfam" id="TIGR00445"/>
    </source>
</evidence>
<comment type="function">
    <text evidence="7">Catalyzes the initial step of the lipid cycle reactions in the biosynthesis of the cell wall peptidoglycan: transfers peptidoglycan precursor phospho-MurNAc-pentapeptide from UDP-MurNAc-pentapeptide onto the lipid carrier undecaprenyl phosphate, yielding undecaprenyl-pyrophosphoryl-MurNAc-pentapeptide, known as lipid I.</text>
</comment>
<dbReference type="GO" id="GO:0051301">
    <property type="term" value="P:cell division"/>
    <property type="evidence" value="ECO:0007669"/>
    <property type="project" value="UniProtKB-KW"/>
</dbReference>
<dbReference type="GO" id="GO:0005886">
    <property type="term" value="C:plasma membrane"/>
    <property type="evidence" value="ECO:0007669"/>
    <property type="project" value="UniProtKB-SubCell"/>
</dbReference>
<dbReference type="InterPro" id="IPR000715">
    <property type="entry name" value="Glycosyl_transferase_4"/>
</dbReference>
<dbReference type="PANTHER" id="PTHR22926">
    <property type="entry name" value="PHOSPHO-N-ACETYLMURAMOYL-PENTAPEPTIDE-TRANSFERASE"/>
    <property type="match status" value="1"/>
</dbReference>
<evidence type="ECO:0000256" key="6">
    <source>
        <dbReference type="ARBA" id="ARBA00023136"/>
    </source>
</evidence>
<evidence type="ECO:0000256" key="5">
    <source>
        <dbReference type="ARBA" id="ARBA00022989"/>
    </source>
</evidence>
<comment type="catalytic activity">
    <reaction evidence="7">
        <text>UDP-N-acetyl-alpha-D-muramoyl-L-alanyl-gamma-D-glutamyl-meso-2,6-diaminopimeloyl-D-alanyl-D-alanine + di-trans,octa-cis-undecaprenyl phosphate = di-trans,octa-cis-undecaprenyl diphospho-N-acetyl-alpha-D-muramoyl-L-alanyl-D-glutamyl-meso-2,6-diaminopimeloyl-D-alanyl-D-alanine + UMP</text>
        <dbReference type="Rhea" id="RHEA:28386"/>
        <dbReference type="ChEBI" id="CHEBI:57865"/>
        <dbReference type="ChEBI" id="CHEBI:60392"/>
        <dbReference type="ChEBI" id="CHEBI:61386"/>
        <dbReference type="ChEBI" id="CHEBI:61387"/>
        <dbReference type="EC" id="2.7.8.13"/>
    </reaction>
</comment>
<organism evidence="10 11">
    <name type="scientific">Nocardioides currus</name>
    <dbReference type="NCBI Taxonomy" id="2133958"/>
    <lineage>
        <taxon>Bacteria</taxon>
        <taxon>Bacillati</taxon>
        <taxon>Actinomycetota</taxon>
        <taxon>Actinomycetes</taxon>
        <taxon>Propionibacteriales</taxon>
        <taxon>Nocardioidaceae</taxon>
        <taxon>Nocardioides</taxon>
    </lineage>
</organism>
<evidence type="ECO:0000256" key="7">
    <source>
        <dbReference type="HAMAP-Rule" id="MF_00038"/>
    </source>
</evidence>
<evidence type="ECO:0000256" key="4">
    <source>
        <dbReference type="ARBA" id="ARBA00022692"/>
    </source>
</evidence>
<sequence length="361" mass="38596">MRAILFAGGLAAVFSLFGTRLAIGWFTRHGYGQPIRDDGPTTHHVKQGTPTMGGLVVLLSAIAAYLVARLVTGTAPSASAWLLMLLFLGCGIVGFLDDFIKVYTQHNQGLTSRAKMAGQTVVAVGFGVLATQLFADERGVRPASLHLSTTQDWGIKLPLVVVLVLIWFIVTATSNAANLTDGADGLLAGTSAMVFGAYVVVNIWQNNQLCGSVRANVVESKCYEVRDPLDLAVFSAAIAAACVGFLWWNAKPARIIMGDVGSLAIGGALAGLAIMSRTELLMVVIAGLFVIETVCVLLQMSWFKITRRVTGTGRRIFRIAPIHHHFEHAGWDEVTVVIRFWIVAGISVAAGLGIFYAAWLA</sequence>
<keyword evidence="7" id="KW-0133">Cell shape</keyword>
<dbReference type="GO" id="GO:0046872">
    <property type="term" value="F:metal ion binding"/>
    <property type="evidence" value="ECO:0007669"/>
    <property type="project" value="UniProtKB-KW"/>
</dbReference>
<evidence type="ECO:0000313" key="11">
    <source>
        <dbReference type="Proteomes" id="UP000244867"/>
    </source>
</evidence>
<feature type="binding site" evidence="9">
    <location>
        <position position="178"/>
    </location>
    <ligand>
        <name>Mg(2+)</name>
        <dbReference type="ChEBI" id="CHEBI:18420"/>
    </ligand>
</feature>
<keyword evidence="11" id="KW-1185">Reference proteome</keyword>
<dbReference type="UniPathway" id="UPA00219"/>
<gene>
    <name evidence="7" type="primary">mraY</name>
    <name evidence="10" type="ORF">C7S10_15870</name>
</gene>
<feature type="transmembrane region" description="Helical" evidence="7">
    <location>
        <begin position="255"/>
        <end position="274"/>
    </location>
</feature>